<keyword evidence="2 4" id="KW-0647">Proteasome</keyword>
<dbReference type="PROSITE" id="PS51476">
    <property type="entry name" value="PROTEASOME_BETA_2"/>
    <property type="match status" value="1"/>
</dbReference>
<dbReference type="InterPro" id="IPR001353">
    <property type="entry name" value="Proteasome_sua/b"/>
</dbReference>
<dbReference type="InterPro" id="IPR029055">
    <property type="entry name" value="Ntn_hydrolases_N"/>
</dbReference>
<evidence type="ECO:0000313" key="6">
    <source>
        <dbReference type="EMBL" id="CAD9402874.1"/>
    </source>
</evidence>
<dbReference type="GO" id="GO:0005839">
    <property type="term" value="C:proteasome core complex"/>
    <property type="evidence" value="ECO:0007669"/>
    <property type="project" value="InterPro"/>
</dbReference>
<protein>
    <recommendedName>
        <fullName evidence="4">Proteasome subunit beta</fullName>
    </recommendedName>
</protein>
<organism evidence="6">
    <name type="scientific">Florenciella parvula</name>
    <dbReference type="NCBI Taxonomy" id="236787"/>
    <lineage>
        <taxon>Eukaryota</taxon>
        <taxon>Sar</taxon>
        <taxon>Stramenopiles</taxon>
        <taxon>Ochrophyta</taxon>
        <taxon>Dictyochophyceae</taxon>
        <taxon>Florenciellales</taxon>
        <taxon>Florenciella</taxon>
    </lineage>
</organism>
<sequence length="264" mass="28789">MAEFGAYEVGGPAAAQPSVPPLPIWSSEGPSAGEFGKRDHIDHGVTENPYERRFSPYDFNGGTTLAVSGKDFVVVAGDTRMSSGYEIKSRNVPKLHQLTSKTVLAAAGCKTDVDTLTNLLRTRMQMYEHDCNKEMSTTAVAQMLSNTLYGRRFFPYYSFNVLAGLDEEGKGAVFSYDAIGSYERTPFSASGSGQSYLIPLMDNLVTFKTRLDPVPDMTVEEIVSIVKDAFVTAGERDIYTGDAVEIKVISATGVTTELFPLKKD</sequence>
<dbReference type="Gene3D" id="3.60.20.10">
    <property type="entry name" value="Glutamine Phosphoribosylpyrophosphate, subunit 1, domain 1"/>
    <property type="match status" value="1"/>
</dbReference>
<gene>
    <name evidence="6" type="ORF">FPAR1323_LOCUS5411</name>
</gene>
<comment type="subunit">
    <text evidence="4">Component of the proteasome complex.</text>
</comment>
<dbReference type="AlphaFoldDB" id="A0A7S2FLM8"/>
<dbReference type="GO" id="GO:0051603">
    <property type="term" value="P:proteolysis involved in protein catabolic process"/>
    <property type="evidence" value="ECO:0007669"/>
    <property type="project" value="InterPro"/>
</dbReference>
<keyword evidence="3 4" id="KW-0539">Nucleus</keyword>
<dbReference type="PROSITE" id="PS00854">
    <property type="entry name" value="PROTEASOME_BETA_1"/>
    <property type="match status" value="1"/>
</dbReference>
<dbReference type="InterPro" id="IPR016050">
    <property type="entry name" value="Proteasome_bsu_CS"/>
</dbReference>
<accession>A0A7S2FLM8</accession>
<evidence type="ECO:0000256" key="4">
    <source>
        <dbReference type="RuleBase" id="RU004203"/>
    </source>
</evidence>
<dbReference type="Pfam" id="PF00227">
    <property type="entry name" value="Proteasome"/>
    <property type="match status" value="1"/>
</dbReference>
<dbReference type="SUPFAM" id="SSF56235">
    <property type="entry name" value="N-terminal nucleophile aminohydrolases (Ntn hydrolases)"/>
    <property type="match status" value="1"/>
</dbReference>
<dbReference type="GO" id="GO:0005634">
    <property type="term" value="C:nucleus"/>
    <property type="evidence" value="ECO:0007669"/>
    <property type="project" value="UniProtKB-SubCell"/>
</dbReference>
<comment type="function">
    <text evidence="4">Component of the proteasome, a multicatalytic proteinase complex which is characterized by its ability to cleave peptides with Arg, Phe, Tyr, Leu, and Glu adjacent to the leaving group at neutral or slightly basic pH. The proteasome has an ATP-dependent proteolytic activity.</text>
</comment>
<name>A0A7S2FLM8_9STRA</name>
<keyword evidence="1 4" id="KW-0963">Cytoplasm</keyword>
<proteinExistence type="inferred from homology"/>
<evidence type="ECO:0000256" key="1">
    <source>
        <dbReference type="ARBA" id="ARBA00022490"/>
    </source>
</evidence>
<dbReference type="InterPro" id="IPR023333">
    <property type="entry name" value="Proteasome_suB-type"/>
</dbReference>
<dbReference type="PANTHER" id="PTHR32194:SF2">
    <property type="entry name" value="PROTEASOME SUBUNIT BETA TYPE-1"/>
    <property type="match status" value="1"/>
</dbReference>
<dbReference type="FunFam" id="3.60.20.10:FF:000027">
    <property type="entry name" value="Proteasome subunit beta type-6"/>
    <property type="match status" value="1"/>
</dbReference>
<evidence type="ECO:0000256" key="3">
    <source>
        <dbReference type="ARBA" id="ARBA00023242"/>
    </source>
</evidence>
<evidence type="ECO:0000256" key="5">
    <source>
        <dbReference type="SAM" id="MobiDB-lite"/>
    </source>
</evidence>
<comment type="subcellular location">
    <subcellularLocation>
        <location evidence="4">Cytoplasm</location>
    </subcellularLocation>
    <subcellularLocation>
        <location evidence="4">Nucleus</location>
    </subcellularLocation>
</comment>
<comment type="similarity">
    <text evidence="4">Belongs to the peptidase T1B family.</text>
</comment>
<reference evidence="6" key="1">
    <citation type="submission" date="2021-01" db="EMBL/GenBank/DDBJ databases">
        <authorList>
            <person name="Corre E."/>
            <person name="Pelletier E."/>
            <person name="Niang G."/>
            <person name="Scheremetjew M."/>
            <person name="Finn R."/>
            <person name="Kale V."/>
            <person name="Holt S."/>
            <person name="Cochrane G."/>
            <person name="Meng A."/>
            <person name="Brown T."/>
            <person name="Cohen L."/>
        </authorList>
    </citation>
    <scope>NUCLEOTIDE SEQUENCE</scope>
    <source>
        <strain evidence="6">RCC1693</strain>
    </source>
</reference>
<feature type="region of interest" description="Disordered" evidence="5">
    <location>
        <begin position="8"/>
        <end position="41"/>
    </location>
</feature>
<dbReference type="EMBL" id="HBGT01009964">
    <property type="protein sequence ID" value="CAD9402874.1"/>
    <property type="molecule type" value="Transcribed_RNA"/>
</dbReference>
<dbReference type="CDD" id="cd03757">
    <property type="entry name" value="proteasome_beta_type_1"/>
    <property type="match status" value="1"/>
</dbReference>
<dbReference type="GO" id="GO:0005737">
    <property type="term" value="C:cytoplasm"/>
    <property type="evidence" value="ECO:0007669"/>
    <property type="project" value="UniProtKB-SubCell"/>
</dbReference>
<dbReference type="PANTHER" id="PTHR32194">
    <property type="entry name" value="METALLOPROTEASE TLDD"/>
    <property type="match status" value="1"/>
</dbReference>
<evidence type="ECO:0000256" key="2">
    <source>
        <dbReference type="ARBA" id="ARBA00022942"/>
    </source>
</evidence>